<dbReference type="GO" id="GO:0000981">
    <property type="term" value="F:DNA-binding transcription factor activity, RNA polymerase II-specific"/>
    <property type="evidence" value="ECO:0007669"/>
    <property type="project" value="InterPro"/>
</dbReference>
<name>A0A086SWF6_HAPC1</name>
<protein>
    <submittedName>
        <fullName evidence="10">Zinc finger protein-like protein</fullName>
    </submittedName>
</protein>
<organism evidence="10 11">
    <name type="scientific">Hapsidospora chrysogenum (strain ATCC 11550 / CBS 779.69 / DSM 880 / IAM 14645 / JCM 23072 / IMI 49137)</name>
    <name type="common">Acremonium chrysogenum</name>
    <dbReference type="NCBI Taxonomy" id="857340"/>
    <lineage>
        <taxon>Eukaryota</taxon>
        <taxon>Fungi</taxon>
        <taxon>Dikarya</taxon>
        <taxon>Ascomycota</taxon>
        <taxon>Pezizomycotina</taxon>
        <taxon>Sordariomycetes</taxon>
        <taxon>Hypocreomycetidae</taxon>
        <taxon>Hypocreales</taxon>
        <taxon>Bionectriaceae</taxon>
        <taxon>Hapsidospora</taxon>
    </lineage>
</organism>
<evidence type="ECO:0000259" key="9">
    <source>
        <dbReference type="PROSITE" id="PS50157"/>
    </source>
</evidence>
<dbReference type="GO" id="GO:0008270">
    <property type="term" value="F:zinc ion binding"/>
    <property type="evidence" value="ECO:0007669"/>
    <property type="project" value="UniProtKB-KW"/>
</dbReference>
<dbReference type="GO" id="GO:0006351">
    <property type="term" value="P:DNA-templated transcription"/>
    <property type="evidence" value="ECO:0007669"/>
    <property type="project" value="InterPro"/>
</dbReference>
<evidence type="ECO:0000256" key="4">
    <source>
        <dbReference type="ARBA" id="ARBA00022771"/>
    </source>
</evidence>
<feature type="region of interest" description="Disordered" evidence="8">
    <location>
        <begin position="234"/>
        <end position="271"/>
    </location>
</feature>
<proteinExistence type="predicted"/>
<feature type="compositionally biased region" description="Polar residues" evidence="8">
    <location>
        <begin position="234"/>
        <end position="258"/>
    </location>
</feature>
<evidence type="ECO:0000256" key="7">
    <source>
        <dbReference type="PROSITE-ProRule" id="PRU00042"/>
    </source>
</evidence>
<gene>
    <name evidence="10" type="ORF">ACRE_078520</name>
</gene>
<comment type="caution">
    <text evidence="10">The sequence shown here is derived from an EMBL/GenBank/DDBJ whole genome shotgun (WGS) entry which is preliminary data.</text>
</comment>
<evidence type="ECO:0000313" key="11">
    <source>
        <dbReference type="Proteomes" id="UP000029964"/>
    </source>
</evidence>
<dbReference type="AlphaFoldDB" id="A0A086SWF6"/>
<dbReference type="HOGENOM" id="CLU_009184_0_0_1"/>
<dbReference type="Proteomes" id="UP000029964">
    <property type="component" value="Unassembled WGS sequence"/>
</dbReference>
<feature type="region of interest" description="Disordered" evidence="8">
    <location>
        <begin position="65"/>
        <end position="84"/>
    </location>
</feature>
<feature type="domain" description="C2H2-type" evidence="9">
    <location>
        <begin position="10"/>
        <end position="32"/>
    </location>
</feature>
<evidence type="ECO:0000313" key="10">
    <source>
        <dbReference type="EMBL" id="KFH41438.1"/>
    </source>
</evidence>
<dbReference type="PROSITE" id="PS00028">
    <property type="entry name" value="ZINC_FINGER_C2H2_1"/>
    <property type="match status" value="2"/>
</dbReference>
<dbReference type="PANTHER" id="PTHR40626">
    <property type="entry name" value="MIP31509P"/>
    <property type="match status" value="1"/>
</dbReference>
<evidence type="ECO:0000256" key="2">
    <source>
        <dbReference type="ARBA" id="ARBA00022723"/>
    </source>
</evidence>
<keyword evidence="6" id="KW-0539">Nucleus</keyword>
<keyword evidence="2" id="KW-0479">Metal-binding</keyword>
<evidence type="ECO:0000256" key="6">
    <source>
        <dbReference type="ARBA" id="ARBA00023242"/>
    </source>
</evidence>
<dbReference type="Pfam" id="PF04082">
    <property type="entry name" value="Fungal_trans"/>
    <property type="match status" value="1"/>
</dbReference>
<keyword evidence="4 7" id="KW-0863">Zinc-finger</keyword>
<evidence type="ECO:0000256" key="8">
    <source>
        <dbReference type="SAM" id="MobiDB-lite"/>
    </source>
</evidence>
<keyword evidence="11" id="KW-1185">Reference proteome</keyword>
<dbReference type="InterPro" id="IPR051059">
    <property type="entry name" value="VerF-like"/>
</dbReference>
<feature type="domain" description="C2H2-type" evidence="9">
    <location>
        <begin position="41"/>
        <end position="69"/>
    </location>
</feature>
<evidence type="ECO:0000256" key="3">
    <source>
        <dbReference type="ARBA" id="ARBA00022737"/>
    </source>
</evidence>
<keyword evidence="5" id="KW-0862">Zinc</keyword>
<dbReference type="CDD" id="cd12148">
    <property type="entry name" value="fungal_TF_MHR"/>
    <property type="match status" value="1"/>
</dbReference>
<dbReference type="SMART" id="SM00355">
    <property type="entry name" value="ZnF_C2H2"/>
    <property type="match status" value="2"/>
</dbReference>
<feature type="compositionally biased region" description="Low complexity" evidence="8">
    <location>
        <begin position="167"/>
        <end position="178"/>
    </location>
</feature>
<dbReference type="GO" id="GO:0000785">
    <property type="term" value="C:chromatin"/>
    <property type="evidence" value="ECO:0007669"/>
    <property type="project" value="TreeGrafter"/>
</dbReference>
<feature type="compositionally biased region" description="Polar residues" evidence="8">
    <location>
        <begin position="147"/>
        <end position="166"/>
    </location>
</feature>
<feature type="region of interest" description="Disordered" evidence="8">
    <location>
        <begin position="147"/>
        <end position="180"/>
    </location>
</feature>
<evidence type="ECO:0000256" key="1">
    <source>
        <dbReference type="ARBA" id="ARBA00004123"/>
    </source>
</evidence>
<dbReference type="GO" id="GO:0000978">
    <property type="term" value="F:RNA polymerase II cis-regulatory region sequence-specific DNA binding"/>
    <property type="evidence" value="ECO:0007669"/>
    <property type="project" value="InterPro"/>
</dbReference>
<dbReference type="GO" id="GO:0005634">
    <property type="term" value="C:nucleus"/>
    <property type="evidence" value="ECO:0007669"/>
    <property type="project" value="UniProtKB-SubCell"/>
</dbReference>
<dbReference type="Pfam" id="PF00096">
    <property type="entry name" value="zf-C2H2"/>
    <property type="match status" value="2"/>
</dbReference>
<dbReference type="EMBL" id="JPKY01000129">
    <property type="protein sequence ID" value="KFH41438.1"/>
    <property type="molecule type" value="Genomic_DNA"/>
</dbReference>
<evidence type="ECO:0000256" key="5">
    <source>
        <dbReference type="ARBA" id="ARBA00022833"/>
    </source>
</evidence>
<dbReference type="InterPro" id="IPR036236">
    <property type="entry name" value="Znf_C2H2_sf"/>
</dbReference>
<reference evidence="11" key="1">
    <citation type="journal article" date="2014" name="Genome Announc.">
        <title>Genome sequence and annotation of Acremonium chrysogenum, producer of the beta-lactam antibiotic cephalosporin C.</title>
        <authorList>
            <person name="Terfehr D."/>
            <person name="Dahlmann T.A."/>
            <person name="Specht T."/>
            <person name="Zadra I."/>
            <person name="Kuernsteiner H."/>
            <person name="Kueck U."/>
        </authorList>
    </citation>
    <scope>NUCLEOTIDE SEQUENCE [LARGE SCALE GENOMIC DNA]</scope>
    <source>
        <strain evidence="11">ATCC 11550 / CBS 779.69 / DSM 880 / IAM 14645 / JCM 23072 / IMI 49137</strain>
    </source>
</reference>
<keyword evidence="3" id="KW-0677">Repeat</keyword>
<dbReference type="InterPro" id="IPR013087">
    <property type="entry name" value="Znf_C2H2_type"/>
</dbReference>
<dbReference type="PROSITE" id="PS50157">
    <property type="entry name" value="ZINC_FINGER_C2H2_2"/>
    <property type="match status" value="2"/>
</dbReference>
<dbReference type="OrthoDB" id="1405595at2759"/>
<dbReference type="PANTHER" id="PTHR40626:SF11">
    <property type="entry name" value="ZINC FINGER PROTEIN YPR022C"/>
    <property type="match status" value="1"/>
</dbReference>
<sequence length="867" mass="96273">MPRPRSALRLSCPHCQRQFSRPSHLDRHRLTHLPPSHKATLPCPRCPATFSRRDVLLRHLRATHQQEIRAGPGKRSAQRSCHRCVAKKRRLTEDTLLEGDAGSDPAAQGPAQPDHVSFADESTVPEHTCTQLEADASLSHTLDTLPSTAEETSFAPSCDTQPRNQQPFSASASTSTAFGPPPHSFDGALLDIESYLTVDDDTAFSPSFLALTQPDFRTSGVDWLSFDMPDDAHTCTQYQPPDTSSSRPWPSGSFQQQHHPGLDTSHKAPGQPTVLMTGRVRTATSSPTLRPLGAVQPWPFDQAQDSTPYRYSLPPLQDILRSTLGTQNSRLTGLIHLLSERRLLPNLALNSSANVNVSQAFADLHRLLNLYFTRFHDIQPILHRPTWDMLSCPTVLLTAMACVGALLSDDEPDVDLSWLLSEMCIPMITWLGASDGSNYRDISYLNALCLHQIYSLGSGNRQLYQNADRSRGILVGSLRGLGLLSSSRWSTTTDDDLDTTNTTFAQTDSKSQSAHLNEEWTSWINREQERRAAWAAFEYDCSLCTLTSRRGAVDLSELPRRLPCNESLWAATSAQAWSALHSRVGSGFSPGLSATVKDTLAGRALPSSLGTWARRLCAQVLGRLLWDLKQLEVVAMPEHFGLSSLLGAQQNSKQSLLRALNNLLRSMGSPSSTPELVSYNLLCHYSHLYAAEDVMDTIVYMVRNRISPRGPKQLYAMGVARKRLRSTFARDVRTGRRLLWHAAQVVAVANEYLVSAPCEIMRVFMAYIFILSYSAYGPRVTNRSGKEPIRLDLAEADRESEEQIQALSEWIREGGPARLGSVEDICAEGGCVQDISRDAQVMMQRLRCWGLAEKFTRILHVFEVDGF</sequence>
<dbReference type="STRING" id="857340.A0A086SWF6"/>
<dbReference type="SUPFAM" id="SSF57667">
    <property type="entry name" value="beta-beta-alpha zinc fingers"/>
    <property type="match status" value="1"/>
</dbReference>
<dbReference type="Gene3D" id="3.30.160.60">
    <property type="entry name" value="Classic Zinc Finger"/>
    <property type="match status" value="1"/>
</dbReference>
<accession>A0A086SWF6</accession>
<dbReference type="InterPro" id="IPR007219">
    <property type="entry name" value="XnlR_reg_dom"/>
</dbReference>
<feature type="region of interest" description="Disordered" evidence="8">
    <location>
        <begin position="95"/>
        <end position="126"/>
    </location>
</feature>
<comment type="subcellular location">
    <subcellularLocation>
        <location evidence="1">Nucleus</location>
    </subcellularLocation>
</comment>